<sequence>MQWPRFSDQSITGGRVYMGVVGDDARATMQSSNMDVNIRGEAETQRGGFGGGSAPRTVASPDRIDFSMLAMEDGDCRRPSPNAGAHDVWNGPVEDIAGTQTTTDGDGQSVQGIATAGTGET</sequence>
<accession>A0A388JRY7</accession>
<evidence type="ECO:0000313" key="2">
    <source>
        <dbReference type="EMBL" id="GBG60566.1"/>
    </source>
</evidence>
<dbReference type="AlphaFoldDB" id="A0A388JRY7"/>
<protein>
    <submittedName>
        <fullName evidence="2">Uncharacterized protein</fullName>
    </submittedName>
</protein>
<dbReference type="Proteomes" id="UP000265515">
    <property type="component" value="Unassembled WGS sequence"/>
</dbReference>
<proteinExistence type="predicted"/>
<organism evidence="2 3">
    <name type="scientific">Chara braunii</name>
    <name type="common">Braun's stonewort</name>
    <dbReference type="NCBI Taxonomy" id="69332"/>
    <lineage>
        <taxon>Eukaryota</taxon>
        <taxon>Viridiplantae</taxon>
        <taxon>Streptophyta</taxon>
        <taxon>Charophyceae</taxon>
        <taxon>Charales</taxon>
        <taxon>Characeae</taxon>
        <taxon>Chara</taxon>
    </lineage>
</organism>
<reference evidence="2 3" key="1">
    <citation type="journal article" date="2018" name="Cell">
        <title>The Chara Genome: Secondary Complexity and Implications for Plant Terrestrialization.</title>
        <authorList>
            <person name="Nishiyama T."/>
            <person name="Sakayama H."/>
            <person name="Vries J.D."/>
            <person name="Buschmann H."/>
            <person name="Saint-Marcoux D."/>
            <person name="Ullrich K.K."/>
            <person name="Haas F.B."/>
            <person name="Vanderstraeten L."/>
            <person name="Becker D."/>
            <person name="Lang D."/>
            <person name="Vosolsobe S."/>
            <person name="Rombauts S."/>
            <person name="Wilhelmsson P.K.I."/>
            <person name="Janitza P."/>
            <person name="Kern R."/>
            <person name="Heyl A."/>
            <person name="Rumpler F."/>
            <person name="Villalobos L.I.A.C."/>
            <person name="Clay J.M."/>
            <person name="Skokan R."/>
            <person name="Toyoda A."/>
            <person name="Suzuki Y."/>
            <person name="Kagoshima H."/>
            <person name="Schijlen E."/>
            <person name="Tajeshwar N."/>
            <person name="Catarino B."/>
            <person name="Hetherington A.J."/>
            <person name="Saltykova A."/>
            <person name="Bonnot C."/>
            <person name="Breuninger H."/>
            <person name="Symeonidi A."/>
            <person name="Radhakrishnan G.V."/>
            <person name="Van Nieuwerburgh F."/>
            <person name="Deforce D."/>
            <person name="Chang C."/>
            <person name="Karol K.G."/>
            <person name="Hedrich R."/>
            <person name="Ulvskov P."/>
            <person name="Glockner G."/>
            <person name="Delwiche C.F."/>
            <person name="Petrasek J."/>
            <person name="Van de Peer Y."/>
            <person name="Friml J."/>
            <person name="Beilby M."/>
            <person name="Dolan L."/>
            <person name="Kohara Y."/>
            <person name="Sugano S."/>
            <person name="Fujiyama A."/>
            <person name="Delaux P.-M."/>
            <person name="Quint M."/>
            <person name="TheiBen G."/>
            <person name="Hagemann M."/>
            <person name="Harholt J."/>
            <person name="Dunand C."/>
            <person name="Zachgo S."/>
            <person name="Langdale J."/>
            <person name="Maumus F."/>
            <person name="Straeten D.V.D."/>
            <person name="Gould S.B."/>
            <person name="Rensing S.A."/>
        </authorList>
    </citation>
    <scope>NUCLEOTIDE SEQUENCE [LARGE SCALE GENOMIC DNA]</scope>
    <source>
        <strain evidence="2 3">S276</strain>
    </source>
</reference>
<feature type="region of interest" description="Disordered" evidence="1">
    <location>
        <begin position="42"/>
        <end position="61"/>
    </location>
</feature>
<keyword evidence="3" id="KW-1185">Reference proteome</keyword>
<comment type="caution">
    <text evidence="2">The sequence shown here is derived from an EMBL/GenBank/DDBJ whole genome shotgun (WGS) entry which is preliminary data.</text>
</comment>
<evidence type="ECO:0000313" key="3">
    <source>
        <dbReference type="Proteomes" id="UP000265515"/>
    </source>
</evidence>
<feature type="region of interest" description="Disordered" evidence="1">
    <location>
        <begin position="73"/>
        <end position="121"/>
    </location>
</feature>
<name>A0A388JRY7_CHABU</name>
<evidence type="ECO:0000256" key="1">
    <source>
        <dbReference type="SAM" id="MobiDB-lite"/>
    </source>
</evidence>
<dbReference type="EMBL" id="BFEA01000012">
    <property type="protein sequence ID" value="GBG60566.1"/>
    <property type="molecule type" value="Genomic_DNA"/>
</dbReference>
<feature type="compositionally biased region" description="Low complexity" evidence="1">
    <location>
        <begin position="98"/>
        <end position="108"/>
    </location>
</feature>
<dbReference type="Gramene" id="GBG60566">
    <property type="protein sequence ID" value="GBG60566"/>
    <property type="gene ID" value="CBR_g8588"/>
</dbReference>
<gene>
    <name evidence="2" type="ORF">CBR_g8588</name>
</gene>